<dbReference type="SMART" id="SM00248">
    <property type="entry name" value="ANK"/>
    <property type="match status" value="4"/>
</dbReference>
<evidence type="ECO:0000256" key="2">
    <source>
        <dbReference type="ARBA" id="ARBA00023043"/>
    </source>
</evidence>
<accession>A0A931MEV4</accession>
<dbReference type="Proteomes" id="UP000651050">
    <property type="component" value="Unassembled WGS sequence"/>
</dbReference>
<feature type="chain" id="PRO_5036828023" evidence="4">
    <location>
        <begin position="33"/>
        <end position="370"/>
    </location>
</feature>
<feature type="signal peptide" evidence="4">
    <location>
        <begin position="1"/>
        <end position="32"/>
    </location>
</feature>
<dbReference type="Pfam" id="PF00023">
    <property type="entry name" value="Ank"/>
    <property type="match status" value="1"/>
</dbReference>
<dbReference type="PROSITE" id="PS50088">
    <property type="entry name" value="ANK_REPEAT"/>
    <property type="match status" value="2"/>
</dbReference>
<organism evidence="5 6">
    <name type="scientific">Caenimonas aquaedulcis</name>
    <dbReference type="NCBI Taxonomy" id="2793270"/>
    <lineage>
        <taxon>Bacteria</taxon>
        <taxon>Pseudomonadati</taxon>
        <taxon>Pseudomonadota</taxon>
        <taxon>Betaproteobacteria</taxon>
        <taxon>Burkholderiales</taxon>
        <taxon>Comamonadaceae</taxon>
        <taxon>Caenimonas</taxon>
    </lineage>
</organism>
<keyword evidence="6" id="KW-1185">Reference proteome</keyword>
<name>A0A931MEV4_9BURK</name>
<keyword evidence="2 3" id="KW-0040">ANK repeat</keyword>
<evidence type="ECO:0000313" key="6">
    <source>
        <dbReference type="Proteomes" id="UP000651050"/>
    </source>
</evidence>
<keyword evidence="1" id="KW-0677">Repeat</keyword>
<dbReference type="PROSITE" id="PS51257">
    <property type="entry name" value="PROKAR_LIPOPROTEIN"/>
    <property type="match status" value="1"/>
</dbReference>
<dbReference type="Gene3D" id="1.25.40.20">
    <property type="entry name" value="Ankyrin repeat-containing domain"/>
    <property type="match status" value="2"/>
</dbReference>
<dbReference type="RefSeq" id="WP_196984855.1">
    <property type="nucleotide sequence ID" value="NZ_JADWYS010000001.1"/>
</dbReference>
<evidence type="ECO:0000256" key="3">
    <source>
        <dbReference type="PROSITE-ProRule" id="PRU00023"/>
    </source>
</evidence>
<dbReference type="AlphaFoldDB" id="A0A931MEV4"/>
<dbReference type="PANTHER" id="PTHR24123">
    <property type="entry name" value="ANKYRIN REPEAT-CONTAINING"/>
    <property type="match status" value="1"/>
</dbReference>
<dbReference type="EMBL" id="JADWYS010000001">
    <property type="protein sequence ID" value="MBG9386896.1"/>
    <property type="molecule type" value="Genomic_DNA"/>
</dbReference>
<evidence type="ECO:0000313" key="5">
    <source>
        <dbReference type="EMBL" id="MBG9386896.1"/>
    </source>
</evidence>
<dbReference type="SUPFAM" id="SSF48403">
    <property type="entry name" value="Ankyrin repeat"/>
    <property type="match status" value="1"/>
</dbReference>
<evidence type="ECO:0000256" key="1">
    <source>
        <dbReference type="ARBA" id="ARBA00022737"/>
    </source>
</evidence>
<dbReference type="PANTHER" id="PTHR24123:SF33">
    <property type="entry name" value="PROTEIN HOS4"/>
    <property type="match status" value="1"/>
</dbReference>
<keyword evidence="4" id="KW-0732">Signal</keyword>
<dbReference type="InterPro" id="IPR002110">
    <property type="entry name" value="Ankyrin_rpt"/>
</dbReference>
<comment type="caution">
    <text evidence="5">The sequence shown here is derived from an EMBL/GenBank/DDBJ whole genome shotgun (WGS) entry which is preliminary data.</text>
</comment>
<dbReference type="InterPro" id="IPR036770">
    <property type="entry name" value="Ankyrin_rpt-contain_sf"/>
</dbReference>
<proteinExistence type="predicted"/>
<dbReference type="Pfam" id="PF12796">
    <property type="entry name" value="Ank_2"/>
    <property type="match status" value="1"/>
</dbReference>
<dbReference type="InterPro" id="IPR051165">
    <property type="entry name" value="Multifunctional_ANK_Repeat"/>
</dbReference>
<feature type="repeat" description="ANK" evidence="3">
    <location>
        <begin position="257"/>
        <end position="289"/>
    </location>
</feature>
<protein>
    <submittedName>
        <fullName evidence="5">Ankyrin repeat domain-containing protein</fullName>
    </submittedName>
</protein>
<evidence type="ECO:0000256" key="4">
    <source>
        <dbReference type="SAM" id="SignalP"/>
    </source>
</evidence>
<reference evidence="5" key="1">
    <citation type="submission" date="2020-11" db="EMBL/GenBank/DDBJ databases">
        <title>Bacterial whole genome sequence for Caenimonas sp. DR4.4.</title>
        <authorList>
            <person name="Le V."/>
            <person name="Ko S.-R."/>
            <person name="Ahn C.-Y."/>
            <person name="Oh H.-M."/>
        </authorList>
    </citation>
    <scope>NUCLEOTIDE SEQUENCE</scope>
    <source>
        <strain evidence="5">DR4.4</strain>
    </source>
</reference>
<feature type="repeat" description="ANK" evidence="3">
    <location>
        <begin position="79"/>
        <end position="111"/>
    </location>
</feature>
<dbReference type="PROSITE" id="PS50297">
    <property type="entry name" value="ANK_REP_REGION"/>
    <property type="match status" value="2"/>
</dbReference>
<gene>
    <name evidence="5" type="ORF">I5803_02565</name>
</gene>
<sequence length="370" mass="40126">MNRDRTRTRRCASWARAVLGLCAAALALSACGDTMSPLHEAVLGGDTATVRNWAAQRKNLNGTFDEKTRGLEGNYARRLRITALMLAARSGQLDMVKLLVDGGADLYAESNTQVPGEPHTAFDDAVESGRLEVVRFLWERSDRRRFGARLDRQIAAACRAMCNPASGTDADTNLALFLVSIANETQRDWGIGEAVCYVDPESPTARFVAAYVKPFPKGTLACVAYTTTARAVRTQAQRQAMVQWQIAQGADINHLGSYSTPLMGASSAPDVEMVKFLLAQGADPNRLGPDGTTAIGRAAGSCVMGGPTPEVERLMQPQLEVIETLLRAGADTRLYTRELVQARLPLLGQCCARQPQPDAQQRICRVFGLK</sequence>